<sequence length="183" mass="21605">MEIFMPKDQKDVVISILKNTNNYLEFGSGGSTVAASKYIKGRGYSIESEEEWSKKVEKETKDNITMFYIDIENIKHTWGHPGKNCPKYKMEKYSKIHNLIKLDDIDTILIDGRFRVSCALQIHDHIKDNAIIIFDDFFGREDSYGEILNYYSIYERINHMALMKKKNTLIPKNIYEKYLYDFM</sequence>
<protein>
    <recommendedName>
        <fullName evidence="2">Methyltransferase</fullName>
    </recommendedName>
</protein>
<proteinExistence type="predicted"/>
<evidence type="ECO:0000313" key="1">
    <source>
        <dbReference type="EMBL" id="QHU22273.1"/>
    </source>
</evidence>
<reference evidence="1" key="1">
    <citation type="journal article" date="2020" name="Nature">
        <title>Giant virus diversity and host interactions through global metagenomics.</title>
        <authorList>
            <person name="Schulz F."/>
            <person name="Roux S."/>
            <person name="Paez-Espino D."/>
            <person name="Jungbluth S."/>
            <person name="Walsh D.A."/>
            <person name="Denef V.J."/>
            <person name="McMahon K.D."/>
            <person name="Konstantinidis K.T."/>
            <person name="Eloe-Fadrosh E.A."/>
            <person name="Kyrpides N.C."/>
            <person name="Woyke T."/>
        </authorList>
    </citation>
    <scope>NUCLEOTIDE SEQUENCE</scope>
    <source>
        <strain evidence="1">GVMAG-S-ERX555907-102</strain>
    </source>
</reference>
<dbReference type="Gene3D" id="3.40.50.150">
    <property type="entry name" value="Vaccinia Virus protein VP39"/>
    <property type="match status" value="1"/>
</dbReference>
<organism evidence="1">
    <name type="scientific">viral metagenome</name>
    <dbReference type="NCBI Taxonomy" id="1070528"/>
    <lineage>
        <taxon>unclassified sequences</taxon>
        <taxon>metagenomes</taxon>
        <taxon>organismal metagenomes</taxon>
    </lineage>
</organism>
<dbReference type="AlphaFoldDB" id="A0A6C0KYD9"/>
<evidence type="ECO:0008006" key="2">
    <source>
        <dbReference type="Google" id="ProtNLM"/>
    </source>
</evidence>
<accession>A0A6C0KYD9</accession>
<dbReference type="InterPro" id="IPR029063">
    <property type="entry name" value="SAM-dependent_MTases_sf"/>
</dbReference>
<name>A0A6C0KYD9_9ZZZZ</name>
<dbReference type="EMBL" id="MN741005">
    <property type="protein sequence ID" value="QHU22273.1"/>
    <property type="molecule type" value="Genomic_DNA"/>
</dbReference>